<keyword evidence="1" id="KW-0812">Transmembrane</keyword>
<accession>A0A7L5E0T1</accession>
<reference evidence="3 4" key="1">
    <citation type="submission" date="2020-04" db="EMBL/GenBank/DDBJ databases">
        <title>Genome sequencing of novel species.</title>
        <authorList>
            <person name="Heo J."/>
            <person name="Kim S.-J."/>
            <person name="Kim J.-S."/>
            <person name="Hong S.-B."/>
            <person name="Kwon S.-W."/>
        </authorList>
    </citation>
    <scope>NUCLEOTIDE SEQUENCE [LARGE SCALE GENOMIC DNA]</scope>
    <source>
        <strain evidence="3 4">F39-2</strain>
    </source>
</reference>
<name>A0A7L5E0T1_9SPHI</name>
<feature type="transmembrane region" description="Helical" evidence="1">
    <location>
        <begin position="33"/>
        <end position="50"/>
    </location>
</feature>
<dbReference type="KEGG" id="mrob:HH214_08850"/>
<keyword evidence="4" id="KW-1185">Reference proteome</keyword>
<dbReference type="PROSITE" id="PS51352">
    <property type="entry name" value="THIOREDOXIN_2"/>
    <property type="match status" value="1"/>
</dbReference>
<dbReference type="GO" id="GO:0016209">
    <property type="term" value="F:antioxidant activity"/>
    <property type="evidence" value="ECO:0007669"/>
    <property type="project" value="InterPro"/>
</dbReference>
<protein>
    <submittedName>
        <fullName evidence="3">Redoxin domain-containing protein</fullName>
    </submittedName>
</protein>
<dbReference type="Gene3D" id="3.40.30.10">
    <property type="entry name" value="Glutaredoxin"/>
    <property type="match status" value="1"/>
</dbReference>
<keyword evidence="1" id="KW-1133">Transmembrane helix</keyword>
<evidence type="ECO:0000259" key="2">
    <source>
        <dbReference type="PROSITE" id="PS51352"/>
    </source>
</evidence>
<gene>
    <name evidence="3" type="ORF">HH214_08850</name>
</gene>
<dbReference type="Pfam" id="PF00578">
    <property type="entry name" value="AhpC-TSA"/>
    <property type="match status" value="1"/>
</dbReference>
<dbReference type="InterPro" id="IPR050553">
    <property type="entry name" value="Thioredoxin_ResA/DsbE_sf"/>
</dbReference>
<organism evidence="3 4">
    <name type="scientific">Mucilaginibacter robiniae</name>
    <dbReference type="NCBI Taxonomy" id="2728022"/>
    <lineage>
        <taxon>Bacteria</taxon>
        <taxon>Pseudomonadati</taxon>
        <taxon>Bacteroidota</taxon>
        <taxon>Sphingobacteriia</taxon>
        <taxon>Sphingobacteriales</taxon>
        <taxon>Sphingobacteriaceae</taxon>
        <taxon>Mucilaginibacter</taxon>
    </lineage>
</organism>
<feature type="domain" description="Thioredoxin" evidence="2">
    <location>
        <begin position="60"/>
        <end position="210"/>
    </location>
</feature>
<dbReference type="EMBL" id="CP051682">
    <property type="protein sequence ID" value="QJD95977.1"/>
    <property type="molecule type" value="Genomic_DNA"/>
</dbReference>
<dbReference type="Proteomes" id="UP000503278">
    <property type="component" value="Chromosome"/>
</dbReference>
<evidence type="ECO:0000313" key="3">
    <source>
        <dbReference type="EMBL" id="QJD95977.1"/>
    </source>
</evidence>
<dbReference type="InterPro" id="IPR013766">
    <property type="entry name" value="Thioredoxin_domain"/>
</dbReference>
<dbReference type="AlphaFoldDB" id="A0A7L5E0T1"/>
<dbReference type="RefSeq" id="WP_169606985.1">
    <property type="nucleotide sequence ID" value="NZ_CP051682.1"/>
</dbReference>
<dbReference type="PANTHER" id="PTHR42852">
    <property type="entry name" value="THIOL:DISULFIDE INTERCHANGE PROTEIN DSBE"/>
    <property type="match status" value="1"/>
</dbReference>
<dbReference type="GO" id="GO:0016491">
    <property type="term" value="F:oxidoreductase activity"/>
    <property type="evidence" value="ECO:0007669"/>
    <property type="project" value="InterPro"/>
</dbReference>
<evidence type="ECO:0000313" key="4">
    <source>
        <dbReference type="Proteomes" id="UP000503278"/>
    </source>
</evidence>
<dbReference type="CDD" id="cd02966">
    <property type="entry name" value="TlpA_like_family"/>
    <property type="match status" value="1"/>
</dbReference>
<dbReference type="PANTHER" id="PTHR42852:SF17">
    <property type="entry name" value="THIOREDOXIN-LIKE PROTEIN HI_1115"/>
    <property type="match status" value="1"/>
</dbReference>
<dbReference type="InterPro" id="IPR036249">
    <property type="entry name" value="Thioredoxin-like_sf"/>
</dbReference>
<dbReference type="InterPro" id="IPR000866">
    <property type="entry name" value="AhpC/TSA"/>
</dbReference>
<sequence>MKHKIRFPGPLWPLRKLNDPAPFSLQPASQHRYGIALLILWLLVYLFTALRANAQSAEGLTVGQPVPEIQLRLILNNPSRITRLSDLKGRLVILDFWATWCGGCLAALPKMEALQQKFGNQLQILAVTYEPRAKIEHFFRTRTDDHGRKYHFPTVVEDTVLSRLFPHRFIPHLVWITPDGRVQEITGTEDVNAAGISAALHRQSLQVATKVDMDAERPLFASPQLVLDSSSFYSVFVKGHYPGLGSGTRFRQQDTLVYGRAFTNAYLQEILVNVAYGLFAQQHDVYSTKRLVLWLSHAHRFIRPKKADGSWDTAEEYNYEFRVPLVRRDSLYSDMLSDLNRYSGFEARMEPRLTDCLVLVRTDSTDRMRSRGGPVVNTAFTQHSQFQNCPLRYLVNDMNDDLLTFPQPVLDETGYTGNVDLLVSTRPDLPTLNRELAAYGLQLRPARRRISLFVITEKTPLHP</sequence>
<keyword evidence="1" id="KW-0472">Membrane</keyword>
<evidence type="ECO:0000256" key="1">
    <source>
        <dbReference type="SAM" id="Phobius"/>
    </source>
</evidence>
<dbReference type="SUPFAM" id="SSF52833">
    <property type="entry name" value="Thioredoxin-like"/>
    <property type="match status" value="1"/>
</dbReference>
<proteinExistence type="predicted"/>